<evidence type="ECO:0000313" key="2">
    <source>
        <dbReference type="Proteomes" id="UP001062846"/>
    </source>
</evidence>
<protein>
    <submittedName>
        <fullName evidence="1">Uncharacterized protein</fullName>
    </submittedName>
</protein>
<keyword evidence="2" id="KW-1185">Reference proteome</keyword>
<accession>A0ACC0PZ06</accession>
<dbReference type="EMBL" id="CM046388">
    <property type="protein sequence ID" value="KAI8570935.1"/>
    <property type="molecule type" value="Genomic_DNA"/>
</dbReference>
<evidence type="ECO:0000313" key="1">
    <source>
        <dbReference type="EMBL" id="KAI8570935.1"/>
    </source>
</evidence>
<reference evidence="1" key="1">
    <citation type="submission" date="2022-02" db="EMBL/GenBank/DDBJ databases">
        <title>Plant Genome Project.</title>
        <authorList>
            <person name="Zhang R.-G."/>
        </authorList>
    </citation>
    <scope>NUCLEOTIDE SEQUENCE</scope>
    <source>
        <strain evidence="1">AT1</strain>
    </source>
</reference>
<sequence length="319" mass="35830">MGGEEEGRRSREPVPPLAGRRRTQRLRQKLSEIRCLCRCFLVSKRFSSLVARVRTVSINGVFRDSNETERKNPQGQGNGLLRILSRFIIKALKPRRSLHKPALSPPLRFTAPANGFLRVLKQIRSLNVDLASHFNPNKDSAFKWGAKFSAEHDSLTFLYAASLSKVTEPENEIIEVELMRRVFSFSVLWLEILSGFVRGRPMVESITVSDSVNKGVEVCLGGQKLVECREAFNSDRLVSVDGSSLRENVRFGFVPVLQLPVSVYVMKGVAIINFKLYGGDDDSEGDSAMLDAFAEEQGVFSEAIVHILENHKDRINAFF</sequence>
<dbReference type="Proteomes" id="UP001062846">
    <property type="component" value="Chromosome 1"/>
</dbReference>
<comment type="caution">
    <text evidence="1">The sequence shown here is derived from an EMBL/GenBank/DDBJ whole genome shotgun (WGS) entry which is preliminary data.</text>
</comment>
<gene>
    <name evidence="1" type="ORF">RHMOL_Rhmol01G0078000</name>
</gene>
<proteinExistence type="predicted"/>
<organism evidence="1 2">
    <name type="scientific">Rhododendron molle</name>
    <name type="common">Chinese azalea</name>
    <name type="synonym">Azalea mollis</name>
    <dbReference type="NCBI Taxonomy" id="49168"/>
    <lineage>
        <taxon>Eukaryota</taxon>
        <taxon>Viridiplantae</taxon>
        <taxon>Streptophyta</taxon>
        <taxon>Embryophyta</taxon>
        <taxon>Tracheophyta</taxon>
        <taxon>Spermatophyta</taxon>
        <taxon>Magnoliopsida</taxon>
        <taxon>eudicotyledons</taxon>
        <taxon>Gunneridae</taxon>
        <taxon>Pentapetalae</taxon>
        <taxon>asterids</taxon>
        <taxon>Ericales</taxon>
        <taxon>Ericaceae</taxon>
        <taxon>Ericoideae</taxon>
        <taxon>Rhodoreae</taxon>
        <taxon>Rhododendron</taxon>
    </lineage>
</organism>
<name>A0ACC0PZ06_RHOML</name>